<accession>A0A1B1PEH6</accession>
<evidence type="ECO:0000313" key="1">
    <source>
        <dbReference type="EMBL" id="ANT45375.2"/>
    </source>
</evidence>
<dbReference type="Proteomes" id="UP000203143">
    <property type="component" value="Segment"/>
</dbReference>
<gene>
    <name evidence="1" type="ORF">BI050_gp18</name>
</gene>
<dbReference type="EMBL" id="KX278419">
    <property type="protein sequence ID" value="ANT45375.2"/>
    <property type="molecule type" value="Genomic_DNA"/>
</dbReference>
<protein>
    <submittedName>
        <fullName evidence="1">Uncharacterized protein</fullName>
    </submittedName>
</protein>
<keyword evidence="2" id="KW-1185">Reference proteome</keyword>
<dbReference type="OrthoDB" id="39145at10239"/>
<evidence type="ECO:0000313" key="2">
    <source>
        <dbReference type="Proteomes" id="UP000203143"/>
    </source>
</evidence>
<proteinExistence type="predicted"/>
<sequence>MTKYIVSVPFCGYMRGYKVYTVEADSPEEAKEKACDWDYITESIEVTRDDSETDWANAEVAHD</sequence>
<reference evidence="2" key="1">
    <citation type="submission" date="2016-05" db="EMBL/GenBank/DDBJ databases">
        <authorList>
            <person name="Shneider M.M."/>
            <person name="Kabanova A.P."/>
            <person name="Vo T.N.H."/>
            <person name="Samarov N.I."/>
            <person name="Miroshnikov K.K."/>
            <person name="Korzhenkov A.A."/>
            <person name="Karandashov V.E."/>
            <person name="Toschakov S.V."/>
            <person name="Ignatov A.N."/>
            <person name="Miroshnikov K.A."/>
        </authorList>
    </citation>
    <scope>NUCLEOTIDE SEQUENCE [LARGE SCALE GENOMIC DNA]</scope>
</reference>
<name>A0A1B1PEH6_9CAUD</name>
<organism evidence="1 2">
    <name type="scientific">Pectobacterium phage PP90</name>
    <dbReference type="NCBI Taxonomy" id="1873959"/>
    <lineage>
        <taxon>Viruses</taxon>
        <taxon>Duplodnaviria</taxon>
        <taxon>Heunggongvirae</taxon>
        <taxon>Uroviricota</taxon>
        <taxon>Caudoviricetes</taxon>
        <taxon>Autographivirales</taxon>
        <taxon>Autoscriptoviridae</taxon>
        <taxon>Corkvirinae</taxon>
        <taxon>Phimunavirus</taxon>
        <taxon>Phimunavirus PP90</taxon>
    </lineage>
</organism>